<evidence type="ECO:0000256" key="4">
    <source>
        <dbReference type="ARBA" id="ARBA00022679"/>
    </source>
</evidence>
<name>A0ABQ7YB00_BRANA</name>
<gene>
    <name evidence="10" type="ORF">HID58_082624</name>
</gene>
<evidence type="ECO:0000256" key="2">
    <source>
        <dbReference type="ARBA" id="ARBA00012418"/>
    </source>
</evidence>
<keyword evidence="3" id="KW-0240">DNA-directed RNA polymerase</keyword>
<dbReference type="Pfam" id="PF00623">
    <property type="entry name" value="RNA_pol_Rpb1_2"/>
    <property type="match status" value="1"/>
</dbReference>
<dbReference type="Gene3D" id="1.10.274.100">
    <property type="entry name" value="RNA polymerase Rpb1, domain 3"/>
    <property type="match status" value="1"/>
</dbReference>
<feature type="non-terminal residue" evidence="10">
    <location>
        <position position="405"/>
    </location>
</feature>
<comment type="caution">
    <text evidence="10">The sequence shown here is derived from an EMBL/GenBank/DDBJ whole genome shotgun (WGS) entry which is preliminary data.</text>
</comment>
<dbReference type="SUPFAM" id="SSF64484">
    <property type="entry name" value="beta and beta-prime subunits of DNA dependent RNA-polymerase"/>
    <property type="match status" value="1"/>
</dbReference>
<evidence type="ECO:0000256" key="6">
    <source>
        <dbReference type="ARBA" id="ARBA00022833"/>
    </source>
</evidence>
<feature type="compositionally biased region" description="Basic and acidic residues" evidence="8">
    <location>
        <begin position="374"/>
        <end position="383"/>
    </location>
</feature>
<dbReference type="EMBL" id="JAGKQM010000018">
    <property type="protein sequence ID" value="KAH0865413.1"/>
    <property type="molecule type" value="Genomic_DNA"/>
</dbReference>
<dbReference type="Gene3D" id="6.20.50.80">
    <property type="match status" value="1"/>
</dbReference>
<accession>A0ABQ7YB00</accession>
<evidence type="ECO:0000256" key="5">
    <source>
        <dbReference type="ARBA" id="ARBA00022695"/>
    </source>
</evidence>
<organism evidence="10 11">
    <name type="scientific">Brassica napus</name>
    <name type="common">Rape</name>
    <dbReference type="NCBI Taxonomy" id="3708"/>
    <lineage>
        <taxon>Eukaryota</taxon>
        <taxon>Viridiplantae</taxon>
        <taxon>Streptophyta</taxon>
        <taxon>Embryophyta</taxon>
        <taxon>Tracheophyta</taxon>
        <taxon>Spermatophyta</taxon>
        <taxon>Magnoliopsida</taxon>
        <taxon>eudicotyledons</taxon>
        <taxon>Gunneridae</taxon>
        <taxon>Pentapetalae</taxon>
        <taxon>rosids</taxon>
        <taxon>malvids</taxon>
        <taxon>Brassicales</taxon>
        <taxon>Brassicaceae</taxon>
        <taxon>Brassiceae</taxon>
        <taxon>Brassica</taxon>
    </lineage>
</organism>
<dbReference type="InterPro" id="IPR042102">
    <property type="entry name" value="RNA_pol_Rpb1_3_sf"/>
</dbReference>
<evidence type="ECO:0000256" key="7">
    <source>
        <dbReference type="ARBA" id="ARBA00023163"/>
    </source>
</evidence>
<proteinExistence type="inferred from homology"/>
<evidence type="ECO:0000256" key="8">
    <source>
        <dbReference type="SAM" id="MobiDB-lite"/>
    </source>
</evidence>
<keyword evidence="6" id="KW-0862">Zinc</keyword>
<keyword evidence="11" id="KW-1185">Reference proteome</keyword>
<dbReference type="InterPro" id="IPR045867">
    <property type="entry name" value="DNA-dir_RpoC_beta_prime"/>
</dbReference>
<dbReference type="InterPro" id="IPR000722">
    <property type="entry name" value="RNA_pol_asu"/>
</dbReference>
<evidence type="ECO:0000259" key="9">
    <source>
        <dbReference type="Pfam" id="PF00623"/>
    </source>
</evidence>
<reference evidence="10 11" key="1">
    <citation type="submission" date="2021-05" db="EMBL/GenBank/DDBJ databases">
        <title>Genome Assembly of Synthetic Allotetraploid Brassica napus Reveals Homoeologous Exchanges between Subgenomes.</title>
        <authorList>
            <person name="Davis J.T."/>
        </authorList>
    </citation>
    <scope>NUCLEOTIDE SEQUENCE [LARGE SCALE GENOMIC DNA]</scope>
    <source>
        <strain evidence="11">cv. Da-Ae</strain>
        <tissue evidence="10">Seedling</tissue>
    </source>
</reference>
<dbReference type="PANTHER" id="PTHR19376:SF11">
    <property type="entry name" value="DNA-DIRECTED RNA POLYMERASE I SUBUNIT RPA1"/>
    <property type="match status" value="1"/>
</dbReference>
<feature type="region of interest" description="Disordered" evidence="8">
    <location>
        <begin position="374"/>
        <end position="394"/>
    </location>
</feature>
<keyword evidence="7" id="KW-0804">Transcription</keyword>
<keyword evidence="5" id="KW-0548">Nucleotidyltransferase</keyword>
<evidence type="ECO:0000313" key="10">
    <source>
        <dbReference type="EMBL" id="KAH0865413.1"/>
    </source>
</evidence>
<protein>
    <recommendedName>
        <fullName evidence="2">DNA-directed RNA polymerase</fullName>
        <ecNumber evidence="2">2.7.7.6</ecNumber>
    </recommendedName>
</protein>
<evidence type="ECO:0000256" key="3">
    <source>
        <dbReference type="ARBA" id="ARBA00022478"/>
    </source>
</evidence>
<sequence length="405" mass="46120">MVVCSCVCTPEMTTVIKTDSLDFDRDEMNVHFPQDEISRAEAYNIVNANNQYARPSNGDPLRALIQNPVYQIQLLTVTPSILKPVPLWTGKQVITAVLTKGGHPPFSVEKYTKLPVDFFKCRSIEAKSKSGESNKKTKKHDVNEDKLLIRKKMNLSAVNFQLISSHLGQQYLEGMVSWKTDITLLPFHPWELEVLLVIDSLAVFAPKNTTFIVWLDEKVFDIFVLALGNRLRHSGLQRWLMKNLESLKVNYDCTIRDADGSIIQFQYGEDGVDVHRSSFIQKFKEMTIVSLPFQTRSMLSGSSTDLPITLKEGAEKDDASQITDRLRKDYGSRYYKDIEVFVIPFAVHGGELEDAIETHIKMLYRIRCIKVEKDKGPKSGNETDKDDSDSGEVMMTRARIQRLMT</sequence>
<comment type="similarity">
    <text evidence="1">Belongs to the RNA polymerase beta' chain family.</text>
</comment>
<evidence type="ECO:0000256" key="1">
    <source>
        <dbReference type="ARBA" id="ARBA00006460"/>
    </source>
</evidence>
<dbReference type="EC" id="2.7.7.6" evidence="2"/>
<keyword evidence="4" id="KW-0808">Transferase</keyword>
<dbReference type="Proteomes" id="UP000824890">
    <property type="component" value="Unassembled WGS sequence"/>
</dbReference>
<dbReference type="Gene3D" id="2.40.40.20">
    <property type="match status" value="1"/>
</dbReference>
<dbReference type="PANTHER" id="PTHR19376">
    <property type="entry name" value="DNA-DIRECTED RNA POLYMERASE"/>
    <property type="match status" value="1"/>
</dbReference>
<feature type="domain" description="RNA polymerase alpha subunit" evidence="9">
    <location>
        <begin position="21"/>
        <end position="47"/>
    </location>
</feature>
<evidence type="ECO:0000313" key="11">
    <source>
        <dbReference type="Proteomes" id="UP000824890"/>
    </source>
</evidence>